<evidence type="ECO:0000313" key="3">
    <source>
        <dbReference type="Proteomes" id="UP001500194"/>
    </source>
</evidence>
<gene>
    <name evidence="2" type="ORF">GCM10009019_09380</name>
</gene>
<keyword evidence="3" id="KW-1185">Reference proteome</keyword>
<evidence type="ECO:0000256" key="1">
    <source>
        <dbReference type="SAM" id="MobiDB-lite"/>
    </source>
</evidence>
<feature type="compositionally biased region" description="Basic and acidic residues" evidence="1">
    <location>
        <begin position="176"/>
        <end position="188"/>
    </location>
</feature>
<dbReference type="EMBL" id="BAAADU010000002">
    <property type="protein sequence ID" value="GAA0648888.1"/>
    <property type="molecule type" value="Genomic_DNA"/>
</dbReference>
<feature type="region of interest" description="Disordered" evidence="1">
    <location>
        <begin position="31"/>
        <end position="51"/>
    </location>
</feature>
<dbReference type="RefSeq" id="WP_227261358.1">
    <property type="nucleotide sequence ID" value="NZ_BAAADU010000002.1"/>
</dbReference>
<accession>A0AAV3T0L2</accession>
<feature type="region of interest" description="Disordered" evidence="1">
    <location>
        <begin position="167"/>
        <end position="218"/>
    </location>
</feature>
<feature type="compositionally biased region" description="Polar residues" evidence="1">
    <location>
        <begin position="191"/>
        <end position="200"/>
    </location>
</feature>
<evidence type="ECO:0000313" key="2">
    <source>
        <dbReference type="EMBL" id="GAA0648888.1"/>
    </source>
</evidence>
<comment type="caution">
    <text evidence="2">The sequence shown here is derived from an EMBL/GenBank/DDBJ whole genome shotgun (WGS) entry which is preliminary data.</text>
</comment>
<name>A0AAV3T0L2_9EURY</name>
<reference evidence="2 3" key="1">
    <citation type="journal article" date="2019" name="Int. J. Syst. Evol. Microbiol.">
        <title>The Global Catalogue of Microorganisms (GCM) 10K type strain sequencing project: providing services to taxonomists for standard genome sequencing and annotation.</title>
        <authorList>
            <consortium name="The Broad Institute Genomics Platform"/>
            <consortium name="The Broad Institute Genome Sequencing Center for Infectious Disease"/>
            <person name="Wu L."/>
            <person name="Ma J."/>
        </authorList>
    </citation>
    <scope>NUCLEOTIDE SEQUENCE [LARGE SCALE GENOMIC DNA]</scope>
    <source>
        <strain evidence="2 3">JCM 16327</strain>
    </source>
</reference>
<dbReference type="AlphaFoldDB" id="A0AAV3T0L2"/>
<dbReference type="Proteomes" id="UP001500194">
    <property type="component" value="Unassembled WGS sequence"/>
</dbReference>
<sequence>MGEEDTPTERFLESEPSTYIEFALQRAEYNEQKERGNIRDNMAKSDSQERSSDYFSEAVGEFKESVEKARSSGGKVYQATQQWFQSLGTIPTLVITGVLWILGEEAYPIVKSSLSPAFGIPGDISQEIIGYVSPIYLSNTQLALIIVGHLIVNTAVRGKQLNALKDKISGMNPRQTRTDGGKSVKAEDNGNVETGPSTSHSKYRLSEMNPADSTDHHEAIGESENTNLTLTQSESEGTSGGGSLGGVLIGAALGSAFGPGGTLAGGFLGGLLGDRFEQNADEDIS</sequence>
<dbReference type="GeneID" id="68571937"/>
<protein>
    <submittedName>
        <fullName evidence="2">Uncharacterized protein</fullName>
    </submittedName>
</protein>
<organism evidence="2 3">
    <name type="scientific">Salarchaeum japonicum</name>
    <dbReference type="NCBI Taxonomy" id="555573"/>
    <lineage>
        <taxon>Archaea</taxon>
        <taxon>Methanobacteriati</taxon>
        <taxon>Methanobacteriota</taxon>
        <taxon>Stenosarchaea group</taxon>
        <taxon>Halobacteria</taxon>
        <taxon>Halobacteriales</taxon>
        <taxon>Halobacteriaceae</taxon>
    </lineage>
</organism>
<proteinExistence type="predicted"/>